<organism evidence="2 3">
    <name type="scientific">Micavibrio aeruginosavorus</name>
    <dbReference type="NCBI Taxonomy" id="349221"/>
    <lineage>
        <taxon>Bacteria</taxon>
        <taxon>Pseudomonadati</taxon>
        <taxon>Bdellovibrionota</taxon>
        <taxon>Bdellovibrionia</taxon>
        <taxon>Bdellovibrionales</taxon>
        <taxon>Pseudobdellovibrionaceae</taxon>
        <taxon>Micavibrio</taxon>
    </lineage>
</organism>
<dbReference type="AlphaFoldDB" id="A0A7T5UIH6"/>
<protein>
    <submittedName>
        <fullName evidence="2">Invasion associated locus B family protein</fullName>
    </submittedName>
</protein>
<reference evidence="2 3" key="1">
    <citation type="submission" date="2020-07" db="EMBL/GenBank/DDBJ databases">
        <title>Huge and variable diversity of episymbiotic CPR bacteria and DPANN archaea in groundwater ecosystems.</title>
        <authorList>
            <person name="He C.Y."/>
            <person name="Keren R."/>
            <person name="Whittaker M."/>
            <person name="Farag I.F."/>
            <person name="Doudna J."/>
            <person name="Cate J.H.D."/>
            <person name="Banfield J.F."/>
        </authorList>
    </citation>
    <scope>NUCLEOTIDE SEQUENCE [LARGE SCALE GENOMIC DNA]</scope>
    <source>
        <strain evidence="2">NC_groundwater_70_Ag_B-0.1um_54_66</strain>
    </source>
</reference>
<evidence type="ECO:0000313" key="3">
    <source>
        <dbReference type="Proteomes" id="UP000595362"/>
    </source>
</evidence>
<dbReference type="Gene3D" id="2.60.40.1880">
    <property type="entry name" value="Invasion associated locus B (IalB) protein"/>
    <property type="match status" value="1"/>
</dbReference>
<dbReference type="InterPro" id="IPR010642">
    <property type="entry name" value="Invasion_prot_B"/>
</dbReference>
<evidence type="ECO:0000256" key="1">
    <source>
        <dbReference type="SAM" id="SignalP"/>
    </source>
</evidence>
<dbReference type="EMBL" id="CP066681">
    <property type="protein sequence ID" value="QQG36996.1"/>
    <property type="molecule type" value="Genomic_DNA"/>
</dbReference>
<name>A0A7T5UIH6_9BACT</name>
<keyword evidence="1" id="KW-0732">Signal</keyword>
<evidence type="ECO:0000313" key="2">
    <source>
        <dbReference type="EMBL" id="QQG36996.1"/>
    </source>
</evidence>
<dbReference type="Pfam" id="PF06776">
    <property type="entry name" value="IalB"/>
    <property type="match status" value="1"/>
</dbReference>
<accession>A0A7T5UIH6</accession>
<dbReference type="InterPro" id="IPR038696">
    <property type="entry name" value="IalB_sf"/>
</dbReference>
<dbReference type="Proteomes" id="UP000595362">
    <property type="component" value="Chromosome"/>
</dbReference>
<proteinExistence type="predicted"/>
<gene>
    <name evidence="2" type="ORF">HYS17_04310</name>
</gene>
<feature type="chain" id="PRO_5032308213" evidence="1">
    <location>
        <begin position="26"/>
        <end position="164"/>
    </location>
</feature>
<sequence>MKKSFKYSLLSFLCYAAAVPASVWAQTPDAGSAWVKRCEGQGREQVCEMVYRLMEQDSGTRVLEFAIGFSSQKDSARAVLIAPLGVELEQGFTITVDGKDNMAVKPRYCLSDGCYAFLLLPPDVLAILKKGKEAVLSFNTFDGQPARLPIALEGFASTVAEILK</sequence>
<feature type="signal peptide" evidence="1">
    <location>
        <begin position="1"/>
        <end position="25"/>
    </location>
</feature>